<dbReference type="Proteomes" id="UP001064971">
    <property type="component" value="Chromosome"/>
</dbReference>
<dbReference type="SUPFAM" id="SSF56112">
    <property type="entry name" value="Protein kinase-like (PK-like)"/>
    <property type="match status" value="1"/>
</dbReference>
<evidence type="ECO:0000313" key="2">
    <source>
        <dbReference type="EMBL" id="BDP42334.1"/>
    </source>
</evidence>
<dbReference type="RefSeq" id="WP_264775032.1">
    <property type="nucleotide sequence ID" value="NZ_AP026560.1"/>
</dbReference>
<dbReference type="EMBL" id="AP026560">
    <property type="protein sequence ID" value="BDP42334.1"/>
    <property type="molecule type" value="Genomic_DNA"/>
</dbReference>
<evidence type="ECO:0000259" key="1">
    <source>
        <dbReference type="Pfam" id="PF01636"/>
    </source>
</evidence>
<keyword evidence="3" id="KW-1185">Reference proteome</keyword>
<dbReference type="Gene3D" id="3.30.200.20">
    <property type="entry name" value="Phosphorylase Kinase, domain 1"/>
    <property type="match status" value="1"/>
</dbReference>
<reference evidence="2" key="1">
    <citation type="submission" date="2022-07" db="EMBL/GenBank/DDBJ databases">
        <title>Complete Genome Sequence of the Radioresistant Bacterium Deinococcus aetherius ST0316, Isolated from the Air Dust collected in Lower Stratosphere above Japan.</title>
        <authorList>
            <person name="Satoh K."/>
            <person name="Hagiwara K."/>
            <person name="Katsumata K."/>
            <person name="Kubo A."/>
            <person name="Yokobori S."/>
            <person name="Yamagishi A."/>
            <person name="Oono Y."/>
            <person name="Narumi I."/>
        </authorList>
    </citation>
    <scope>NUCLEOTIDE SEQUENCE</scope>
    <source>
        <strain evidence="2">ST0316</strain>
    </source>
</reference>
<sequence length="312" mass="33261">MRPEEVARVWDVGAVRAVAPLGGGSINGAFRVWAEAGTFHLRVYRSTEQARVEREHAAIALAVEAGLPTPPPLVTRAGGTVGRSGAALAALFPVAPGAPVARGSLTPAHAAALGAFLADLHDRLPSSAPFDVPGLGVSSVGRAIERLERVRSALLALPRPDEVDGWALERTGQRLAYLGASPSPDYPPAFPSRFLHGDYHDGNVFFGGTRPTALIDWEQTRRAPRAWEVVRCLHLSLGLNPALGEPFLGAYRARLSLPAGELADGAAFYALVQERNVWTYESVYLEGNPGPRMFIRPPYVPSGKAWAESGLA</sequence>
<dbReference type="InterPro" id="IPR011009">
    <property type="entry name" value="Kinase-like_dom_sf"/>
</dbReference>
<evidence type="ECO:0000313" key="3">
    <source>
        <dbReference type="Proteomes" id="UP001064971"/>
    </source>
</evidence>
<name>A0ABM8AEX5_9DEIO</name>
<dbReference type="Gene3D" id="3.90.1200.10">
    <property type="match status" value="1"/>
</dbReference>
<organism evidence="2 3">
    <name type="scientific">Deinococcus aetherius</name>
    <dbReference type="NCBI Taxonomy" id="200252"/>
    <lineage>
        <taxon>Bacteria</taxon>
        <taxon>Thermotogati</taxon>
        <taxon>Deinococcota</taxon>
        <taxon>Deinococci</taxon>
        <taxon>Deinococcales</taxon>
        <taxon>Deinococcaceae</taxon>
        <taxon>Deinococcus</taxon>
    </lineage>
</organism>
<feature type="domain" description="Aminoglycoside phosphotransferase" evidence="1">
    <location>
        <begin position="18"/>
        <end position="252"/>
    </location>
</feature>
<dbReference type="Pfam" id="PF01636">
    <property type="entry name" value="APH"/>
    <property type="match status" value="1"/>
</dbReference>
<protein>
    <recommendedName>
        <fullName evidence="1">Aminoglycoside phosphotransferase domain-containing protein</fullName>
    </recommendedName>
</protein>
<dbReference type="InterPro" id="IPR002575">
    <property type="entry name" value="Aminoglycoside_PTrfase"/>
</dbReference>
<proteinExistence type="predicted"/>
<accession>A0ABM8AEX5</accession>
<gene>
    <name evidence="2" type="ORF">DAETH_23030</name>
</gene>